<dbReference type="AlphaFoldDB" id="A0A1L7XSY9"/>
<evidence type="ECO:0000313" key="3">
    <source>
        <dbReference type="Proteomes" id="UP000184330"/>
    </source>
</evidence>
<name>A0A1L7XSY9_9HELO</name>
<accession>A0A1L7XSY9</accession>
<evidence type="ECO:0000313" key="2">
    <source>
        <dbReference type="EMBL" id="CZR68154.1"/>
    </source>
</evidence>
<keyword evidence="3" id="KW-1185">Reference proteome</keyword>
<sequence length="98" mass="10970">MAQVDYMNSNTGIPEPVNYLGVFSAPPPEIYHSKTYIQTRHASSARHVYLTREQYFIRSIMHSTFDDLEKAGPANETATRSRSSPITTPLCRLPGPDA</sequence>
<gene>
    <name evidence="2" type="ORF">PAC_18053</name>
</gene>
<organism evidence="2 3">
    <name type="scientific">Phialocephala subalpina</name>
    <dbReference type="NCBI Taxonomy" id="576137"/>
    <lineage>
        <taxon>Eukaryota</taxon>
        <taxon>Fungi</taxon>
        <taxon>Dikarya</taxon>
        <taxon>Ascomycota</taxon>
        <taxon>Pezizomycotina</taxon>
        <taxon>Leotiomycetes</taxon>
        <taxon>Helotiales</taxon>
        <taxon>Mollisiaceae</taxon>
        <taxon>Phialocephala</taxon>
        <taxon>Phialocephala fortinii species complex</taxon>
    </lineage>
</organism>
<feature type="compositionally biased region" description="Polar residues" evidence="1">
    <location>
        <begin position="76"/>
        <end position="87"/>
    </location>
</feature>
<protein>
    <submittedName>
        <fullName evidence="2">Uncharacterized protein</fullName>
    </submittedName>
</protein>
<evidence type="ECO:0000256" key="1">
    <source>
        <dbReference type="SAM" id="MobiDB-lite"/>
    </source>
</evidence>
<dbReference type="Proteomes" id="UP000184330">
    <property type="component" value="Unassembled WGS sequence"/>
</dbReference>
<dbReference type="EMBL" id="FJOG01000051">
    <property type="protein sequence ID" value="CZR68154.1"/>
    <property type="molecule type" value="Genomic_DNA"/>
</dbReference>
<proteinExistence type="predicted"/>
<reference evidence="2 3" key="1">
    <citation type="submission" date="2016-03" db="EMBL/GenBank/DDBJ databases">
        <authorList>
            <person name="Ploux O."/>
        </authorList>
    </citation>
    <scope>NUCLEOTIDE SEQUENCE [LARGE SCALE GENOMIC DNA]</scope>
    <source>
        <strain evidence="2 3">UAMH 11012</strain>
    </source>
</reference>
<feature type="region of interest" description="Disordered" evidence="1">
    <location>
        <begin position="71"/>
        <end position="98"/>
    </location>
</feature>